<dbReference type="Pfam" id="PF00487">
    <property type="entry name" value="FA_desaturase"/>
    <property type="match status" value="1"/>
</dbReference>
<dbReference type="GO" id="GO:0016020">
    <property type="term" value="C:membrane"/>
    <property type="evidence" value="ECO:0007669"/>
    <property type="project" value="TreeGrafter"/>
</dbReference>
<protein>
    <recommendedName>
        <fullName evidence="2">Fatty acid desaturase domain-containing protein</fullName>
    </recommendedName>
</protein>
<dbReference type="PANTHER" id="PTHR19353:SF19">
    <property type="entry name" value="DELTA(5) FATTY ACID DESATURASE C-RELATED"/>
    <property type="match status" value="1"/>
</dbReference>
<evidence type="ECO:0000256" key="1">
    <source>
        <dbReference type="SAM" id="Phobius"/>
    </source>
</evidence>
<dbReference type="PANTHER" id="PTHR19353">
    <property type="entry name" value="FATTY ACID DESATURASE 2"/>
    <property type="match status" value="1"/>
</dbReference>
<keyword evidence="1" id="KW-0472">Membrane</keyword>
<dbReference type="GO" id="GO:0016717">
    <property type="term" value="F:oxidoreductase activity, acting on paired donors, with oxidation of a pair of donors resulting in the reduction of molecular oxygen to two molecules of water"/>
    <property type="evidence" value="ECO:0007669"/>
    <property type="project" value="TreeGrafter"/>
</dbReference>
<organism evidence="3">
    <name type="scientific">marine metagenome</name>
    <dbReference type="NCBI Taxonomy" id="408172"/>
    <lineage>
        <taxon>unclassified sequences</taxon>
        <taxon>metagenomes</taxon>
        <taxon>ecological metagenomes</taxon>
    </lineage>
</organism>
<gene>
    <name evidence="3" type="ORF">METZ01_LOCUS98771</name>
</gene>
<dbReference type="EMBL" id="UINC01010309">
    <property type="protein sequence ID" value="SVA45917.1"/>
    <property type="molecule type" value="Genomic_DNA"/>
</dbReference>
<feature type="transmembrane region" description="Helical" evidence="1">
    <location>
        <begin position="54"/>
        <end position="74"/>
    </location>
</feature>
<feature type="transmembrane region" description="Helical" evidence="1">
    <location>
        <begin position="191"/>
        <end position="217"/>
    </location>
</feature>
<dbReference type="AlphaFoldDB" id="A0A381W202"/>
<dbReference type="GO" id="GO:0008610">
    <property type="term" value="P:lipid biosynthetic process"/>
    <property type="evidence" value="ECO:0007669"/>
    <property type="project" value="UniProtKB-ARBA"/>
</dbReference>
<evidence type="ECO:0000259" key="2">
    <source>
        <dbReference type="Pfam" id="PF00487"/>
    </source>
</evidence>
<dbReference type="InterPro" id="IPR012171">
    <property type="entry name" value="Fatty_acid_desaturase"/>
</dbReference>
<feature type="domain" description="Fatty acid desaturase" evidence="2">
    <location>
        <begin position="53"/>
        <end position="295"/>
    </location>
</feature>
<name>A0A381W202_9ZZZZ</name>
<keyword evidence="1" id="KW-1133">Transmembrane helix</keyword>
<proteinExistence type="predicted"/>
<evidence type="ECO:0000313" key="3">
    <source>
        <dbReference type="EMBL" id="SVA45917.1"/>
    </source>
</evidence>
<keyword evidence="1" id="KW-0812">Transmembrane</keyword>
<reference evidence="3" key="1">
    <citation type="submission" date="2018-05" db="EMBL/GenBank/DDBJ databases">
        <authorList>
            <person name="Lanie J.A."/>
            <person name="Ng W.-L."/>
            <person name="Kazmierczak K.M."/>
            <person name="Andrzejewski T.M."/>
            <person name="Davidsen T.M."/>
            <person name="Wayne K.J."/>
            <person name="Tettelin H."/>
            <person name="Glass J.I."/>
            <person name="Rusch D."/>
            <person name="Podicherti R."/>
            <person name="Tsui H.-C.T."/>
            <person name="Winkler M.E."/>
        </authorList>
    </citation>
    <scope>NUCLEOTIDE SEQUENCE</scope>
</reference>
<sequence>MDVNLENWFKPNIEKKDLKELSRRRDGPGLFHFFIYFLALIVSGYLAYITWGTWWTVLWFFIYGTIYTFSVANWHETVHRTAFKTRWINEIFYHISSFMCDFEGFRWRWSHTFHHTYTLQTEGDYDHEIQVSRPTELVWFFLNFVPFSDLLFPHRLIKFEVLKHAFGFFSPVVQITAPEKQKSKILWNSRLYVLIWFVVIMISIVYGTILPILYIILPSYYGKPIWFTVNVTQHLGAALDKKDHRLCAYSVRINPILSFLYWHMEYHLEHHMFPTVPSYNLRKLQNIIIDQIPKPFPNLFSFYKQVLPVVIKQATNPADYFKTNIPGKVK</sequence>
<dbReference type="InterPro" id="IPR005804">
    <property type="entry name" value="FA_desaturase_dom"/>
</dbReference>
<accession>A0A381W202</accession>
<feature type="transmembrane region" description="Helical" evidence="1">
    <location>
        <begin position="29"/>
        <end position="48"/>
    </location>
</feature>